<accession>A0A6G1SEB8</accession>
<dbReference type="GO" id="GO:0031490">
    <property type="term" value="F:chromatin DNA binding"/>
    <property type="evidence" value="ECO:0007669"/>
    <property type="project" value="TreeGrafter"/>
</dbReference>
<dbReference type="InterPro" id="IPR009072">
    <property type="entry name" value="Histone-fold"/>
</dbReference>
<feature type="compositionally biased region" description="Basic and acidic residues" evidence="4">
    <location>
        <begin position="136"/>
        <end position="147"/>
    </location>
</feature>
<proteinExistence type="predicted"/>
<name>A0A6G1SEB8_9ACAR</name>
<feature type="region of interest" description="Disordered" evidence="4">
    <location>
        <begin position="90"/>
        <end position="174"/>
    </location>
</feature>
<organism evidence="6">
    <name type="scientific">Aceria tosichella</name>
    <name type="common">wheat curl mite</name>
    <dbReference type="NCBI Taxonomy" id="561515"/>
    <lineage>
        <taxon>Eukaryota</taxon>
        <taxon>Metazoa</taxon>
        <taxon>Ecdysozoa</taxon>
        <taxon>Arthropoda</taxon>
        <taxon>Chelicerata</taxon>
        <taxon>Arachnida</taxon>
        <taxon>Acari</taxon>
        <taxon>Acariformes</taxon>
        <taxon>Trombidiformes</taxon>
        <taxon>Prostigmata</taxon>
        <taxon>Eupodina</taxon>
        <taxon>Eriophyoidea</taxon>
        <taxon>Eriophyidae</taxon>
        <taxon>Eriophyinae</taxon>
        <taxon>Aceriini</taxon>
        <taxon>Aceria</taxon>
    </lineage>
</organism>
<evidence type="ECO:0000259" key="5">
    <source>
        <dbReference type="Pfam" id="PF00808"/>
    </source>
</evidence>
<gene>
    <name evidence="6" type="primary">Pole3</name>
    <name evidence="6" type="ORF">g.10756</name>
</gene>
<dbReference type="InterPro" id="IPR003958">
    <property type="entry name" value="CBFA_NFYB_domain"/>
</dbReference>
<reference evidence="6" key="1">
    <citation type="submission" date="2018-10" db="EMBL/GenBank/DDBJ databases">
        <title>Transcriptome assembly of Aceria tosichella (Wheat curl mite) Type 2.</title>
        <authorList>
            <person name="Scully E.D."/>
            <person name="Geib S.M."/>
            <person name="Palmer N.A."/>
            <person name="Gupta A.K."/>
            <person name="Sarath G."/>
            <person name="Tatineni S."/>
        </authorList>
    </citation>
    <scope>NUCLEOTIDE SEQUENCE</scope>
    <source>
        <strain evidence="6">LincolnNE</strain>
    </source>
</reference>
<dbReference type="GO" id="GO:0031507">
    <property type="term" value="P:heterochromatin formation"/>
    <property type="evidence" value="ECO:0007669"/>
    <property type="project" value="TreeGrafter"/>
</dbReference>
<dbReference type="EMBL" id="GGYP01003531">
    <property type="protein sequence ID" value="MDE48302.1"/>
    <property type="molecule type" value="Transcribed_RNA"/>
</dbReference>
<evidence type="ECO:0000256" key="3">
    <source>
        <dbReference type="ARBA" id="ARBA00039793"/>
    </source>
</evidence>
<evidence type="ECO:0000256" key="4">
    <source>
        <dbReference type="SAM" id="MobiDB-lite"/>
    </source>
</evidence>
<feature type="domain" description="Transcription factor CBF/NF-Y/archaeal histone" evidence="5">
    <location>
        <begin position="9"/>
        <end position="72"/>
    </location>
</feature>
<feature type="compositionally biased region" description="Polar residues" evidence="4">
    <location>
        <begin position="119"/>
        <end position="135"/>
    </location>
</feature>
<protein>
    <recommendedName>
        <fullName evidence="3">DNA polymerase epsilon subunit 3</fullName>
    </recommendedName>
</protein>
<dbReference type="Gene3D" id="1.10.20.10">
    <property type="entry name" value="Histone, subunit A"/>
    <property type="match status" value="1"/>
</dbReference>
<dbReference type="GO" id="GO:0008622">
    <property type="term" value="C:epsilon DNA polymerase complex"/>
    <property type="evidence" value="ECO:0007669"/>
    <property type="project" value="TreeGrafter"/>
</dbReference>
<dbReference type="GO" id="GO:0008623">
    <property type="term" value="C:CHRAC"/>
    <property type="evidence" value="ECO:0007669"/>
    <property type="project" value="TreeGrafter"/>
</dbReference>
<sequence length="174" mass="19475">MVEHVSDFKMPEKIVTRLLKDALPEDVTVSKEAKNVACRSASVFILHLSIIASEKAHLSRRRVLDNKDVIAAAAELGLGEYTPQLVRFGAQRKRNATRKVSSIQKSKSKKIPTSKQQERYSNSADVETSSNANISENHDEEMAHVESDEQNQFAGDDLEETGLFMNDNDRSDNE</sequence>
<dbReference type="AlphaFoldDB" id="A0A6G1SEB8"/>
<evidence type="ECO:0000313" key="6">
    <source>
        <dbReference type="EMBL" id="MDE48302.1"/>
    </source>
</evidence>
<keyword evidence="2" id="KW-0539">Nucleus</keyword>
<dbReference type="InterPro" id="IPR051377">
    <property type="entry name" value="DNA_Pol-Epsilon_Subunit"/>
</dbReference>
<dbReference type="GO" id="GO:0006272">
    <property type="term" value="P:leading strand elongation"/>
    <property type="evidence" value="ECO:0007669"/>
    <property type="project" value="TreeGrafter"/>
</dbReference>
<dbReference type="Pfam" id="PF00808">
    <property type="entry name" value="CBFD_NFYB_HMF"/>
    <property type="match status" value="1"/>
</dbReference>
<comment type="subcellular location">
    <subcellularLocation>
        <location evidence="1">Nucleus</location>
    </subcellularLocation>
</comment>
<dbReference type="CDD" id="cd22928">
    <property type="entry name" value="HFD_POLE3_DPB4"/>
    <property type="match status" value="1"/>
</dbReference>
<evidence type="ECO:0000256" key="2">
    <source>
        <dbReference type="ARBA" id="ARBA00023242"/>
    </source>
</evidence>
<dbReference type="GO" id="GO:0046982">
    <property type="term" value="F:protein heterodimerization activity"/>
    <property type="evidence" value="ECO:0007669"/>
    <property type="project" value="InterPro"/>
</dbReference>
<dbReference type="SUPFAM" id="SSF47113">
    <property type="entry name" value="Histone-fold"/>
    <property type="match status" value="1"/>
</dbReference>
<evidence type="ECO:0000256" key="1">
    <source>
        <dbReference type="ARBA" id="ARBA00004123"/>
    </source>
</evidence>
<dbReference type="GO" id="GO:0006974">
    <property type="term" value="P:DNA damage response"/>
    <property type="evidence" value="ECO:0007669"/>
    <property type="project" value="TreeGrafter"/>
</dbReference>
<dbReference type="PANTHER" id="PTHR46172">
    <property type="entry name" value="DNA POLYMERASE EPSILON SUBUNIT 3"/>
    <property type="match status" value="1"/>
</dbReference>
<dbReference type="PANTHER" id="PTHR46172:SF1">
    <property type="entry name" value="DNA POLYMERASE EPSILON SUBUNIT 3"/>
    <property type="match status" value="1"/>
</dbReference>